<organism evidence="1 2">
    <name type="scientific">Eumeta variegata</name>
    <name type="common">Bagworm moth</name>
    <name type="synonym">Eumeta japonica</name>
    <dbReference type="NCBI Taxonomy" id="151549"/>
    <lineage>
        <taxon>Eukaryota</taxon>
        <taxon>Metazoa</taxon>
        <taxon>Ecdysozoa</taxon>
        <taxon>Arthropoda</taxon>
        <taxon>Hexapoda</taxon>
        <taxon>Insecta</taxon>
        <taxon>Pterygota</taxon>
        <taxon>Neoptera</taxon>
        <taxon>Endopterygota</taxon>
        <taxon>Lepidoptera</taxon>
        <taxon>Glossata</taxon>
        <taxon>Ditrysia</taxon>
        <taxon>Tineoidea</taxon>
        <taxon>Psychidae</taxon>
        <taxon>Oiketicinae</taxon>
        <taxon>Eumeta</taxon>
    </lineage>
</organism>
<keyword evidence="2" id="KW-1185">Reference proteome</keyword>
<proteinExistence type="predicted"/>
<sequence>MDVDIKQSDLRLLHLSDTPFWHITVLTFIFQTPSTQTTQRSRLHRIHSTFMFLLPYPTFTAVHTSRDRDPTMDSRTIALTNSNRTRLSQYEREILKDMLQGARNQPKLKTQEILEGKTITKIIKILAKGCTNTGWLYTPVTHNSGWNTLSDNYAPFGVSGLVSFSHCDWLKVE</sequence>
<dbReference type="Proteomes" id="UP000299102">
    <property type="component" value="Unassembled WGS sequence"/>
</dbReference>
<accession>A0A4C1TX78</accession>
<comment type="caution">
    <text evidence="1">The sequence shown here is derived from an EMBL/GenBank/DDBJ whole genome shotgun (WGS) entry which is preliminary data.</text>
</comment>
<name>A0A4C1TX78_EUMVA</name>
<dbReference type="EMBL" id="BGZK01000099">
    <property type="protein sequence ID" value="GBP18600.1"/>
    <property type="molecule type" value="Genomic_DNA"/>
</dbReference>
<protein>
    <submittedName>
        <fullName evidence="1">Uncharacterized protein</fullName>
    </submittedName>
</protein>
<reference evidence="1 2" key="1">
    <citation type="journal article" date="2019" name="Commun. Biol.">
        <title>The bagworm genome reveals a unique fibroin gene that provides high tensile strength.</title>
        <authorList>
            <person name="Kono N."/>
            <person name="Nakamura H."/>
            <person name="Ohtoshi R."/>
            <person name="Tomita M."/>
            <person name="Numata K."/>
            <person name="Arakawa K."/>
        </authorList>
    </citation>
    <scope>NUCLEOTIDE SEQUENCE [LARGE SCALE GENOMIC DNA]</scope>
</reference>
<gene>
    <name evidence="1" type="ORF">EVAR_14370_1</name>
</gene>
<dbReference type="AlphaFoldDB" id="A0A4C1TX78"/>
<evidence type="ECO:0000313" key="2">
    <source>
        <dbReference type="Proteomes" id="UP000299102"/>
    </source>
</evidence>
<evidence type="ECO:0000313" key="1">
    <source>
        <dbReference type="EMBL" id="GBP18600.1"/>
    </source>
</evidence>
<dbReference type="OrthoDB" id="410404at2759"/>